<evidence type="ECO:0000313" key="2">
    <source>
        <dbReference type="EMBL" id="PWZ05696.1"/>
    </source>
</evidence>
<name>A0A3L6DAS6_MAIZE</name>
<comment type="caution">
    <text evidence="2">The sequence shown here is derived from an EMBL/GenBank/DDBJ whole genome shotgun (WGS) entry which is preliminary data.</text>
</comment>
<gene>
    <name evidence="2" type="ORF">Zm00014a_011505</name>
</gene>
<organism evidence="2 3">
    <name type="scientific">Zea mays</name>
    <name type="common">Maize</name>
    <dbReference type="NCBI Taxonomy" id="4577"/>
    <lineage>
        <taxon>Eukaryota</taxon>
        <taxon>Viridiplantae</taxon>
        <taxon>Streptophyta</taxon>
        <taxon>Embryophyta</taxon>
        <taxon>Tracheophyta</taxon>
        <taxon>Spermatophyta</taxon>
        <taxon>Magnoliopsida</taxon>
        <taxon>Liliopsida</taxon>
        <taxon>Poales</taxon>
        <taxon>Poaceae</taxon>
        <taxon>PACMAD clade</taxon>
        <taxon>Panicoideae</taxon>
        <taxon>Andropogonodae</taxon>
        <taxon>Andropogoneae</taxon>
        <taxon>Tripsacinae</taxon>
        <taxon>Zea</taxon>
    </lineage>
</organism>
<proteinExistence type="predicted"/>
<dbReference type="Proteomes" id="UP000251960">
    <property type="component" value="Chromosome 9"/>
</dbReference>
<protein>
    <submittedName>
        <fullName evidence="2">Uncharacterized protein</fullName>
    </submittedName>
</protein>
<evidence type="ECO:0000313" key="3">
    <source>
        <dbReference type="Proteomes" id="UP000251960"/>
    </source>
</evidence>
<sequence>MSCSAVASDGIAPRFPTPSRAGPSAEEEVSARAGCSLSVPTGVVGETLPNNDRRVQKVPLAAELLDSKKARYCLEVEIGKSPPLCDDDVWID</sequence>
<dbReference type="EMBL" id="NCVQ01000010">
    <property type="protein sequence ID" value="PWZ05696.1"/>
    <property type="molecule type" value="Genomic_DNA"/>
</dbReference>
<evidence type="ECO:0000256" key="1">
    <source>
        <dbReference type="SAM" id="MobiDB-lite"/>
    </source>
</evidence>
<feature type="region of interest" description="Disordered" evidence="1">
    <location>
        <begin position="1"/>
        <end position="33"/>
    </location>
</feature>
<dbReference type="AlphaFoldDB" id="A0A3L6DAS6"/>
<reference evidence="2 3" key="1">
    <citation type="journal article" date="2018" name="Nat. Genet.">
        <title>Extensive intraspecific gene order and gene structural variations between Mo17 and other maize genomes.</title>
        <authorList>
            <person name="Sun S."/>
            <person name="Zhou Y."/>
            <person name="Chen J."/>
            <person name="Shi J."/>
            <person name="Zhao H."/>
            <person name="Zhao H."/>
            <person name="Song W."/>
            <person name="Zhang M."/>
            <person name="Cui Y."/>
            <person name="Dong X."/>
            <person name="Liu H."/>
            <person name="Ma X."/>
            <person name="Jiao Y."/>
            <person name="Wang B."/>
            <person name="Wei X."/>
            <person name="Stein J.C."/>
            <person name="Glaubitz J.C."/>
            <person name="Lu F."/>
            <person name="Yu G."/>
            <person name="Liang C."/>
            <person name="Fengler K."/>
            <person name="Li B."/>
            <person name="Rafalski A."/>
            <person name="Schnable P.S."/>
            <person name="Ware D.H."/>
            <person name="Buckler E.S."/>
            <person name="Lai J."/>
        </authorList>
    </citation>
    <scope>NUCLEOTIDE SEQUENCE [LARGE SCALE GENOMIC DNA]</scope>
    <source>
        <strain evidence="3">cv. Missouri 17</strain>
        <tissue evidence="2">Seedling</tissue>
    </source>
</reference>
<accession>A0A3L6DAS6</accession>